<dbReference type="PIRSF" id="PIRSF005496">
    <property type="entry name" value="ATP_hel_hrpB"/>
    <property type="match status" value="1"/>
</dbReference>
<evidence type="ECO:0000313" key="8">
    <source>
        <dbReference type="Proteomes" id="UP001500340"/>
    </source>
</evidence>
<dbReference type="PANTHER" id="PTHR43519">
    <property type="entry name" value="ATP-DEPENDENT RNA HELICASE HRPB"/>
    <property type="match status" value="1"/>
</dbReference>
<comment type="caution">
    <text evidence="7">The sequence shown here is derived from an EMBL/GenBank/DDBJ whole genome shotgun (WGS) entry which is preliminary data.</text>
</comment>
<gene>
    <name evidence="7" type="primary">hrpB</name>
    <name evidence="7" type="ORF">GCM10008933_26540</name>
</gene>
<sequence length="854" mass="94672">MYNSQPMPIDKVLPTLIEKLHEYGRAVLTAEPGAGKTTRTPLALLDEPWLNGQGIIMLEPRRLAARAAAVYMAQQLGESVGETIGYRIRTESRVSARTRITVVTEGILTRMLQNDPGLTGIGLIIFDEFHERSLHADLGLALAMQSCSLLREDLRILVMSATLDAASVAGLLGDAPVIECKGSMYPVETIYAPTRQNVPLETAVARTVLHALNAHSGSLLVFLPGAREIRRVQSALEQEQRLGSDVLITPLYGALPQEMQQQAIAAPPVGKRKIVLATSIAESSLTVAGITVVIDSGLRRTALFSPRTGMSRLTTMRAARDSADQRRGRAGRLAPGVCYRLWSETEGRQLAPATPPEMLEADLTPLALELAAWGASPEELIWLDEPPAAKYRQATELLRQLGALDAAGAITPHGRQMVSLGLHPRLAHMLLRAVSLGLSRAACRLAALLEERDLFRGQAAANDSDLRTRLSLVMAAGEEGSPRPGAAHSADVDRYALQRLLQVSGQWERQLHKMAADIQPSNKMASRKADDWLSFCGLLVSFAYPDRIARRRPDGRYLLRSGRGAVFRNRQLLGEEPFVAIAEVDDEGAEGRILLAAPLPEEHVYEYYRDQMEESAHADWDEHTGAVRVRRRLTLGAILLQDKPDPNPTAERISEALLSAVAEQIDTLLPWNAKSKQLQARVEFLRRLEPTWPDLTDEALARHVHEWLAPYVTGMRKRSELQSLSLYTILENRIGWTRMQELQTEAPTHLIVPSGSKIPVQYEGPQAPYVSVRLQEVFGMMETPRIGYGRIPITLHLLSPASRPVQVTSDLRSFWSGTYFEIKKDLKGRYPKHYWPDDPLEATATRKVRPDRNH</sequence>
<evidence type="ECO:0000259" key="6">
    <source>
        <dbReference type="PROSITE" id="PS51194"/>
    </source>
</evidence>
<evidence type="ECO:0000256" key="3">
    <source>
        <dbReference type="ARBA" id="ARBA00022806"/>
    </source>
</evidence>
<feature type="domain" description="Helicase C-terminal" evidence="6">
    <location>
        <begin position="207"/>
        <end position="374"/>
    </location>
</feature>
<dbReference type="InterPro" id="IPR056329">
    <property type="entry name" value="CON_HrpB"/>
</dbReference>
<keyword evidence="1" id="KW-0547">Nucleotide-binding</keyword>
<dbReference type="Pfam" id="PF04408">
    <property type="entry name" value="WHD_HA2"/>
    <property type="match status" value="1"/>
</dbReference>
<dbReference type="Pfam" id="PF00270">
    <property type="entry name" value="DEAD"/>
    <property type="match status" value="1"/>
</dbReference>
<dbReference type="PROSITE" id="PS51192">
    <property type="entry name" value="HELICASE_ATP_BIND_1"/>
    <property type="match status" value="1"/>
</dbReference>
<dbReference type="Gene3D" id="1.20.120.1080">
    <property type="match status" value="1"/>
</dbReference>
<dbReference type="InterPro" id="IPR011545">
    <property type="entry name" value="DEAD/DEAH_box_helicase_dom"/>
</dbReference>
<dbReference type="SMART" id="SM00490">
    <property type="entry name" value="HELICc"/>
    <property type="match status" value="1"/>
</dbReference>
<protein>
    <submittedName>
        <fullName evidence="7">ATP-dependent helicase HrpB</fullName>
    </submittedName>
</protein>
<dbReference type="Pfam" id="PF00271">
    <property type="entry name" value="Helicase_C"/>
    <property type="match status" value="1"/>
</dbReference>
<keyword evidence="4" id="KW-0067">ATP-binding</keyword>
<dbReference type="InterPro" id="IPR010225">
    <property type="entry name" value="HrpB"/>
</dbReference>
<dbReference type="SMART" id="SM00847">
    <property type="entry name" value="HA2"/>
    <property type="match status" value="1"/>
</dbReference>
<dbReference type="InterPro" id="IPR013689">
    <property type="entry name" value="RNA_helicase_ATP-dep_HrpB_C"/>
</dbReference>
<dbReference type="InterPro" id="IPR007502">
    <property type="entry name" value="Helicase-assoc_dom"/>
</dbReference>
<reference evidence="7 8" key="1">
    <citation type="journal article" date="2019" name="Int. J. Syst. Evol. Microbiol.">
        <title>The Global Catalogue of Microorganisms (GCM) 10K type strain sequencing project: providing services to taxonomists for standard genome sequencing and annotation.</title>
        <authorList>
            <consortium name="The Broad Institute Genomics Platform"/>
            <consortium name="The Broad Institute Genome Sequencing Center for Infectious Disease"/>
            <person name="Wu L."/>
            <person name="Ma J."/>
        </authorList>
    </citation>
    <scope>NUCLEOTIDE SEQUENCE [LARGE SCALE GENOMIC DNA]</scope>
    <source>
        <strain evidence="7 8">JCM 12774</strain>
    </source>
</reference>
<evidence type="ECO:0000313" key="7">
    <source>
        <dbReference type="EMBL" id="GAA0394393.1"/>
    </source>
</evidence>
<dbReference type="InterPro" id="IPR014001">
    <property type="entry name" value="Helicase_ATP-bd"/>
</dbReference>
<dbReference type="Pfam" id="PF24473">
    <property type="entry name" value="CON_HrpB"/>
    <property type="match status" value="1"/>
</dbReference>
<dbReference type="SMART" id="SM00487">
    <property type="entry name" value="DEXDc"/>
    <property type="match status" value="1"/>
</dbReference>
<dbReference type="Proteomes" id="UP001500340">
    <property type="component" value="Unassembled WGS sequence"/>
</dbReference>
<dbReference type="Pfam" id="PF08482">
    <property type="entry name" value="HrpB_C"/>
    <property type="match status" value="1"/>
</dbReference>
<dbReference type="PROSITE" id="PS51194">
    <property type="entry name" value="HELICASE_CTER"/>
    <property type="match status" value="1"/>
</dbReference>
<evidence type="ECO:0000256" key="4">
    <source>
        <dbReference type="ARBA" id="ARBA00022840"/>
    </source>
</evidence>
<dbReference type="CDD" id="cd17990">
    <property type="entry name" value="DEXHc_HrpB"/>
    <property type="match status" value="1"/>
</dbReference>
<keyword evidence="8" id="KW-1185">Reference proteome</keyword>
<dbReference type="SUPFAM" id="SSF52540">
    <property type="entry name" value="P-loop containing nucleoside triphosphate hydrolases"/>
    <property type="match status" value="1"/>
</dbReference>
<keyword evidence="3 7" id="KW-0347">Helicase</keyword>
<dbReference type="InterPro" id="IPR049614">
    <property type="entry name" value="HrpB_DEXH"/>
</dbReference>
<evidence type="ECO:0000259" key="5">
    <source>
        <dbReference type="PROSITE" id="PS51192"/>
    </source>
</evidence>
<dbReference type="Gene3D" id="3.40.50.300">
    <property type="entry name" value="P-loop containing nucleotide triphosphate hydrolases"/>
    <property type="match status" value="2"/>
</dbReference>
<evidence type="ECO:0000256" key="1">
    <source>
        <dbReference type="ARBA" id="ARBA00022741"/>
    </source>
</evidence>
<name>A0ABN0YG19_9BACL</name>
<dbReference type="PANTHER" id="PTHR43519:SF1">
    <property type="entry name" value="ATP-DEPENDENT RNA HELICASE HRPB"/>
    <property type="match status" value="1"/>
</dbReference>
<feature type="domain" description="Helicase ATP-binding" evidence="5">
    <location>
        <begin position="17"/>
        <end position="181"/>
    </location>
</feature>
<dbReference type="CDD" id="cd18791">
    <property type="entry name" value="SF2_C_RHA"/>
    <property type="match status" value="1"/>
</dbReference>
<dbReference type="EMBL" id="BAAACX010000009">
    <property type="protein sequence ID" value="GAA0394393.1"/>
    <property type="molecule type" value="Genomic_DNA"/>
</dbReference>
<dbReference type="NCBIfam" id="TIGR01970">
    <property type="entry name" value="DEAH_box_HrpB"/>
    <property type="match status" value="1"/>
</dbReference>
<dbReference type="InterPro" id="IPR001650">
    <property type="entry name" value="Helicase_C-like"/>
</dbReference>
<organism evidence="7 8">
    <name type="scientific">Paenibacillus motobuensis</name>
    <dbReference type="NCBI Taxonomy" id="295324"/>
    <lineage>
        <taxon>Bacteria</taxon>
        <taxon>Bacillati</taxon>
        <taxon>Bacillota</taxon>
        <taxon>Bacilli</taxon>
        <taxon>Bacillales</taxon>
        <taxon>Paenibacillaceae</taxon>
        <taxon>Paenibacillus</taxon>
    </lineage>
</organism>
<dbReference type="RefSeq" id="WP_343861762.1">
    <property type="nucleotide sequence ID" value="NZ_BAAACX010000009.1"/>
</dbReference>
<dbReference type="InterPro" id="IPR048333">
    <property type="entry name" value="HA2_WH"/>
</dbReference>
<proteinExistence type="predicted"/>
<accession>A0ABN0YG19</accession>
<evidence type="ECO:0000256" key="2">
    <source>
        <dbReference type="ARBA" id="ARBA00022801"/>
    </source>
</evidence>
<dbReference type="GO" id="GO:0004386">
    <property type="term" value="F:helicase activity"/>
    <property type="evidence" value="ECO:0007669"/>
    <property type="project" value="UniProtKB-KW"/>
</dbReference>
<keyword evidence="2" id="KW-0378">Hydrolase</keyword>
<dbReference type="InterPro" id="IPR027417">
    <property type="entry name" value="P-loop_NTPase"/>
</dbReference>